<evidence type="ECO:0000313" key="2">
    <source>
        <dbReference type="Proteomes" id="UP001500618"/>
    </source>
</evidence>
<evidence type="ECO:0008006" key="3">
    <source>
        <dbReference type="Google" id="ProtNLM"/>
    </source>
</evidence>
<reference evidence="1 2" key="1">
    <citation type="journal article" date="2019" name="Int. J. Syst. Evol. Microbiol.">
        <title>The Global Catalogue of Microorganisms (GCM) 10K type strain sequencing project: providing services to taxonomists for standard genome sequencing and annotation.</title>
        <authorList>
            <consortium name="The Broad Institute Genomics Platform"/>
            <consortium name="The Broad Institute Genome Sequencing Center for Infectious Disease"/>
            <person name="Wu L."/>
            <person name="Ma J."/>
        </authorList>
    </citation>
    <scope>NUCLEOTIDE SEQUENCE [LARGE SCALE GENOMIC DNA]</scope>
    <source>
        <strain evidence="1 2">JCM 14718</strain>
    </source>
</reference>
<organism evidence="1 2">
    <name type="scientific">Fodinicola feengrottensis</name>
    <dbReference type="NCBI Taxonomy" id="435914"/>
    <lineage>
        <taxon>Bacteria</taxon>
        <taxon>Bacillati</taxon>
        <taxon>Actinomycetota</taxon>
        <taxon>Actinomycetes</taxon>
        <taxon>Mycobacteriales</taxon>
        <taxon>Fodinicola</taxon>
    </lineage>
</organism>
<protein>
    <recommendedName>
        <fullName evidence="3">Transposase</fullName>
    </recommendedName>
</protein>
<gene>
    <name evidence="1" type="ORF">GCM10009765_24850</name>
</gene>
<dbReference type="Proteomes" id="UP001500618">
    <property type="component" value="Unassembled WGS sequence"/>
</dbReference>
<evidence type="ECO:0000313" key="1">
    <source>
        <dbReference type="EMBL" id="GAA1674480.1"/>
    </source>
</evidence>
<sequence length="83" mass="9238">MKMWPLSEGKIYRHVYAEGVAKGVAKVRAEGRAEGRAEMIVTMLEEHFGADPGIVLIAARLSALDRREACRLVWAANSLDELR</sequence>
<name>A0ABN2GPC0_9ACTN</name>
<comment type="caution">
    <text evidence="1">The sequence shown here is derived from an EMBL/GenBank/DDBJ whole genome shotgun (WGS) entry which is preliminary data.</text>
</comment>
<keyword evidence="2" id="KW-1185">Reference proteome</keyword>
<accession>A0ABN2GPC0</accession>
<proteinExistence type="predicted"/>
<dbReference type="EMBL" id="BAAANY010000008">
    <property type="protein sequence ID" value="GAA1674480.1"/>
    <property type="molecule type" value="Genomic_DNA"/>
</dbReference>